<protein>
    <submittedName>
        <fullName evidence="2">Uncharacterized protein</fullName>
    </submittedName>
</protein>
<accession>A0A1R4HCB6</accession>
<evidence type="ECO:0000256" key="1">
    <source>
        <dbReference type="SAM" id="Phobius"/>
    </source>
</evidence>
<name>A0A1R4HCB6_9GAMM</name>
<sequence>MNSQSLFTRFKCAVVLLLFAVLGLGPFPITSLLGVYVVIFRPQWFKNLVARIYAD</sequence>
<evidence type="ECO:0000313" key="3">
    <source>
        <dbReference type="Proteomes" id="UP000195667"/>
    </source>
</evidence>
<organism evidence="2 3">
    <name type="scientific">Crenothrix polyspora</name>
    <dbReference type="NCBI Taxonomy" id="360316"/>
    <lineage>
        <taxon>Bacteria</taxon>
        <taxon>Pseudomonadati</taxon>
        <taxon>Pseudomonadota</taxon>
        <taxon>Gammaproteobacteria</taxon>
        <taxon>Methylococcales</taxon>
        <taxon>Crenotrichaceae</taxon>
        <taxon>Crenothrix</taxon>
    </lineage>
</organism>
<keyword evidence="3" id="KW-1185">Reference proteome</keyword>
<evidence type="ECO:0000313" key="2">
    <source>
        <dbReference type="EMBL" id="SJM93853.1"/>
    </source>
</evidence>
<reference evidence="3" key="1">
    <citation type="submission" date="2017-02" db="EMBL/GenBank/DDBJ databases">
        <authorList>
            <person name="Daims H."/>
        </authorList>
    </citation>
    <scope>NUCLEOTIDE SEQUENCE [LARGE SCALE GENOMIC DNA]</scope>
</reference>
<gene>
    <name evidence="2" type="ORF">CRENPOLYSF1_480040</name>
</gene>
<dbReference type="Proteomes" id="UP000195667">
    <property type="component" value="Unassembled WGS sequence"/>
</dbReference>
<keyword evidence="1" id="KW-0472">Membrane</keyword>
<keyword evidence="1" id="KW-0812">Transmembrane</keyword>
<feature type="transmembrane region" description="Helical" evidence="1">
    <location>
        <begin position="12"/>
        <end position="39"/>
    </location>
</feature>
<keyword evidence="1" id="KW-1133">Transmembrane helix</keyword>
<dbReference type="EMBL" id="FUKI01000124">
    <property type="protein sequence ID" value="SJM93853.1"/>
    <property type="molecule type" value="Genomic_DNA"/>
</dbReference>
<dbReference type="AlphaFoldDB" id="A0A1R4HCB6"/>
<proteinExistence type="predicted"/>